<dbReference type="OrthoDB" id="9795163at2"/>
<reference evidence="2 4" key="2">
    <citation type="submission" date="2020-06" db="EMBL/GenBank/DDBJ databases">
        <title>Complete genome of Paenibacillus barcinonensis KACC11450.</title>
        <authorList>
            <person name="Kim M."/>
            <person name="Park Y.-J."/>
            <person name="Shin J.-H."/>
        </authorList>
    </citation>
    <scope>NUCLEOTIDE SEQUENCE [LARGE SCALE GENOMIC DNA]</scope>
    <source>
        <strain evidence="2 4">KACC11450</strain>
    </source>
</reference>
<dbReference type="Proteomes" id="UP000509327">
    <property type="component" value="Chromosome"/>
</dbReference>
<proteinExistence type="predicted"/>
<dbReference type="InterPro" id="IPR018679">
    <property type="entry name" value="DUF2161"/>
</dbReference>
<sequence length="291" mass="32328">MAVQYETELYSPVKAFFEQRGFEVKAEVKHCDLVGVRADQAEPLIVEMKKTFNLSLLLQGMQRLKLSPLVYLAVERNRSKRGAVNQRWGELTALCSQLGLGLITVTFYKTKAPLIDVLCEPAAAIIPASGRTVSSARRSGIRRQRLLKEFDERSGDYNTGGSSGRQLMTAYREKAIRVAAALRSSGEASPATLARQTGVGSAAAIMQKNYYGWFERLSRGKYILTIKGVEALTEHTQMLHNQGQQAEDESISNVHTDITYAEPDAAAEHSLDELARIAEVSEHYLMTRTKE</sequence>
<evidence type="ECO:0000313" key="3">
    <source>
        <dbReference type="Proteomes" id="UP000247790"/>
    </source>
</evidence>
<accession>A0A2V4WAU1</accession>
<keyword evidence="4" id="KW-1185">Reference proteome</keyword>
<reference evidence="1 3" key="1">
    <citation type="submission" date="2018-06" db="EMBL/GenBank/DDBJ databases">
        <title>Genomic Encyclopedia of Type Strains, Phase III (KMG-III): the genomes of soil and plant-associated and newly described type strains.</title>
        <authorList>
            <person name="Whitman W."/>
        </authorList>
    </citation>
    <scope>NUCLEOTIDE SEQUENCE [LARGE SCALE GENOMIC DNA]</scope>
    <source>
        <strain evidence="1 3">CECT 7022</strain>
    </source>
</reference>
<evidence type="ECO:0000313" key="4">
    <source>
        <dbReference type="Proteomes" id="UP000509327"/>
    </source>
</evidence>
<protein>
    <submittedName>
        <fullName evidence="1">Uncharacterized protein</fullName>
    </submittedName>
</protein>
<gene>
    <name evidence="1" type="ORF">DFQ00_101549</name>
    <name evidence="2" type="ORF">HUB98_25590</name>
</gene>
<dbReference type="RefSeq" id="WP_110893876.1">
    <property type="nucleotide sequence ID" value="NZ_CP054614.1"/>
</dbReference>
<organism evidence="1 3">
    <name type="scientific">Paenibacillus barcinonensis</name>
    <dbReference type="NCBI Taxonomy" id="198119"/>
    <lineage>
        <taxon>Bacteria</taxon>
        <taxon>Bacillati</taxon>
        <taxon>Bacillota</taxon>
        <taxon>Bacilli</taxon>
        <taxon>Bacillales</taxon>
        <taxon>Paenibacillaceae</taxon>
        <taxon>Paenibacillus</taxon>
    </lineage>
</organism>
<dbReference type="EMBL" id="QJSW01000001">
    <property type="protein sequence ID" value="PYE52611.1"/>
    <property type="molecule type" value="Genomic_DNA"/>
</dbReference>
<dbReference type="Proteomes" id="UP000247790">
    <property type="component" value="Unassembled WGS sequence"/>
</dbReference>
<evidence type="ECO:0000313" key="1">
    <source>
        <dbReference type="EMBL" id="PYE52611.1"/>
    </source>
</evidence>
<name>A0A2V4WAU1_PAEBA</name>
<dbReference type="AlphaFoldDB" id="A0A2V4WAU1"/>
<dbReference type="Pfam" id="PF09929">
    <property type="entry name" value="DUF2161"/>
    <property type="match status" value="1"/>
</dbReference>
<evidence type="ECO:0000313" key="2">
    <source>
        <dbReference type="EMBL" id="QKS59241.1"/>
    </source>
</evidence>
<dbReference type="EMBL" id="CP054614">
    <property type="protein sequence ID" value="QKS59241.1"/>
    <property type="molecule type" value="Genomic_DNA"/>
</dbReference>